<sequence>MSPLATPFRSVRLAIAWKDGETLEDFVSSKQA</sequence>
<dbReference type="AlphaFoldDB" id="A0AAW3U3U2"/>
<comment type="caution">
    <text evidence="1">The sequence shown here is derived from an EMBL/GenBank/DDBJ whole genome shotgun (WGS) entry which is preliminary data.</text>
</comment>
<proteinExistence type="predicted"/>
<organism evidence="1 2">
    <name type="scientific">Xanthomonas euvesicatoria</name>
    <dbReference type="NCBI Taxonomy" id="456327"/>
    <lineage>
        <taxon>Bacteria</taxon>
        <taxon>Pseudomonadati</taxon>
        <taxon>Pseudomonadota</taxon>
        <taxon>Gammaproteobacteria</taxon>
        <taxon>Lysobacterales</taxon>
        <taxon>Lysobacteraceae</taxon>
        <taxon>Xanthomonas</taxon>
    </lineage>
</organism>
<evidence type="ECO:0000313" key="2">
    <source>
        <dbReference type="Proteomes" id="UP000576603"/>
    </source>
</evidence>
<evidence type="ECO:0000313" key="1">
    <source>
        <dbReference type="EMBL" id="MBB4723705.1"/>
    </source>
</evidence>
<accession>A0AAW3U3U2</accession>
<name>A0AAW3U3U2_XANEU</name>
<dbReference type="EMBL" id="JACHNL010000003">
    <property type="protein sequence ID" value="MBB4723705.1"/>
    <property type="molecule type" value="Genomic_DNA"/>
</dbReference>
<dbReference type="Proteomes" id="UP000576603">
    <property type="component" value="Unassembled WGS sequence"/>
</dbReference>
<protein>
    <submittedName>
        <fullName evidence="1">Uncharacterized protein</fullName>
    </submittedName>
</protein>
<reference evidence="1 2" key="1">
    <citation type="submission" date="2020-08" db="EMBL/GenBank/DDBJ databases">
        <title>Studying the diversity of plant-associated saprophytic bacteria and their role in host health and plant-pathogen interactions.</title>
        <authorList>
            <person name="Potnis N."/>
        </authorList>
    </citation>
    <scope>NUCLEOTIDE SEQUENCE [LARGE SCALE GENOMIC DNA]</scope>
    <source>
        <strain evidence="1 2">CFBP 7922</strain>
    </source>
</reference>
<gene>
    <name evidence="1" type="ORF">FHY32_002042</name>
</gene>